<comment type="subcellular location">
    <subcellularLocation>
        <location evidence="6">Membrane</location>
        <topology evidence="6">Multi-pass membrane protein</topology>
    </subcellularLocation>
</comment>
<evidence type="ECO:0000256" key="6">
    <source>
        <dbReference type="RuleBase" id="RU367022"/>
    </source>
</evidence>
<evidence type="ECO:0000313" key="7">
    <source>
        <dbReference type="EMBL" id="OVA17743.1"/>
    </source>
</evidence>
<accession>A0A200R4X2</accession>
<feature type="transmembrane region" description="Helical" evidence="6">
    <location>
        <begin position="32"/>
        <end position="53"/>
    </location>
</feature>
<name>A0A200R4X2_MACCD</name>
<dbReference type="EMBL" id="MVGT01000437">
    <property type="protein sequence ID" value="OVA17743.1"/>
    <property type="molecule type" value="Genomic_DNA"/>
</dbReference>
<dbReference type="PANTHER" id="PTHR12483">
    <property type="entry name" value="SOLUTE CARRIER FAMILY 31 COPPER TRANSPORTERS"/>
    <property type="match status" value="1"/>
</dbReference>
<dbReference type="PANTHER" id="PTHR12483:SF117">
    <property type="entry name" value="COPPER TRANSPORTER 3"/>
    <property type="match status" value="1"/>
</dbReference>
<dbReference type="OrthoDB" id="73901at2759"/>
<protein>
    <recommendedName>
        <fullName evidence="6">Copper transport protein</fullName>
    </recommendedName>
</protein>
<evidence type="ECO:0000256" key="4">
    <source>
        <dbReference type="ARBA" id="ARBA00022989"/>
    </source>
</evidence>
<evidence type="ECO:0000256" key="5">
    <source>
        <dbReference type="ARBA" id="ARBA00023136"/>
    </source>
</evidence>
<organism evidence="7 8">
    <name type="scientific">Macleaya cordata</name>
    <name type="common">Five-seeded plume-poppy</name>
    <name type="synonym">Bocconia cordata</name>
    <dbReference type="NCBI Taxonomy" id="56857"/>
    <lineage>
        <taxon>Eukaryota</taxon>
        <taxon>Viridiplantae</taxon>
        <taxon>Streptophyta</taxon>
        <taxon>Embryophyta</taxon>
        <taxon>Tracheophyta</taxon>
        <taxon>Spermatophyta</taxon>
        <taxon>Magnoliopsida</taxon>
        <taxon>Ranunculales</taxon>
        <taxon>Papaveraceae</taxon>
        <taxon>Papaveroideae</taxon>
        <taxon>Macleaya</taxon>
    </lineage>
</organism>
<keyword evidence="6" id="KW-0186">Copper</keyword>
<evidence type="ECO:0000313" key="8">
    <source>
        <dbReference type="Proteomes" id="UP000195402"/>
    </source>
</evidence>
<keyword evidence="5 6" id="KW-0472">Membrane</keyword>
<keyword evidence="2 6" id="KW-0812">Transmembrane</keyword>
<evidence type="ECO:0000256" key="3">
    <source>
        <dbReference type="ARBA" id="ARBA00022796"/>
    </source>
</evidence>
<evidence type="ECO:0000256" key="2">
    <source>
        <dbReference type="ARBA" id="ARBA00022692"/>
    </source>
</evidence>
<sequence>MDSMSSMSMQMTFYWGKASEILFKGWPGTQTGMYILALIVVFALAMLVEWLSYLEFIKYGWHRVTVGLVQTFKHGIRVGLLYLVMLAVMTFNVGVFIAAVAGHTVGFLFFGSRVFS</sequence>
<proteinExistence type="inferred from homology"/>
<reference evidence="7 8" key="1">
    <citation type="journal article" date="2017" name="Mol. Plant">
        <title>The Genome of Medicinal Plant Macleaya cordata Provides New Insights into Benzylisoquinoline Alkaloids Metabolism.</title>
        <authorList>
            <person name="Liu X."/>
            <person name="Liu Y."/>
            <person name="Huang P."/>
            <person name="Ma Y."/>
            <person name="Qing Z."/>
            <person name="Tang Q."/>
            <person name="Cao H."/>
            <person name="Cheng P."/>
            <person name="Zheng Y."/>
            <person name="Yuan Z."/>
            <person name="Zhou Y."/>
            <person name="Liu J."/>
            <person name="Tang Z."/>
            <person name="Zhuo Y."/>
            <person name="Zhang Y."/>
            <person name="Yu L."/>
            <person name="Huang J."/>
            <person name="Yang P."/>
            <person name="Peng Q."/>
            <person name="Zhang J."/>
            <person name="Jiang W."/>
            <person name="Zhang Z."/>
            <person name="Lin K."/>
            <person name="Ro D.K."/>
            <person name="Chen X."/>
            <person name="Xiong X."/>
            <person name="Shang Y."/>
            <person name="Huang S."/>
            <person name="Zeng J."/>
        </authorList>
    </citation>
    <scope>NUCLEOTIDE SEQUENCE [LARGE SCALE GENOMIC DNA]</scope>
    <source>
        <strain evidence="8">cv. BLH2017</strain>
        <tissue evidence="7">Root</tissue>
    </source>
</reference>
<dbReference type="Proteomes" id="UP000195402">
    <property type="component" value="Unassembled WGS sequence"/>
</dbReference>
<dbReference type="OMA" id="DDHTHGM"/>
<dbReference type="AlphaFoldDB" id="A0A200R4X2"/>
<dbReference type="InterPro" id="IPR007274">
    <property type="entry name" value="Cop_transporter"/>
</dbReference>
<gene>
    <name evidence="7" type="ORF">BVC80_1835g121</name>
</gene>
<evidence type="ECO:0000256" key="1">
    <source>
        <dbReference type="ARBA" id="ARBA00006921"/>
    </source>
</evidence>
<comment type="caution">
    <text evidence="7">The sequence shown here is derived from an EMBL/GenBank/DDBJ whole genome shotgun (WGS) entry which is preliminary data.</text>
</comment>
<keyword evidence="6" id="KW-0813">Transport</keyword>
<comment type="similarity">
    <text evidence="1 6">Belongs to the copper transporter (Ctr) (TC 1.A.56) family. SLC31A subfamily.</text>
</comment>
<dbReference type="InParanoid" id="A0A200R4X2"/>
<keyword evidence="4 6" id="KW-1133">Transmembrane helix</keyword>
<keyword evidence="8" id="KW-1185">Reference proteome</keyword>
<keyword evidence="6" id="KW-0406">Ion transport</keyword>
<dbReference type="GO" id="GO:0005886">
    <property type="term" value="C:plasma membrane"/>
    <property type="evidence" value="ECO:0007669"/>
    <property type="project" value="TreeGrafter"/>
</dbReference>
<dbReference type="GO" id="GO:0005375">
    <property type="term" value="F:copper ion transmembrane transporter activity"/>
    <property type="evidence" value="ECO:0007669"/>
    <property type="project" value="UniProtKB-UniRule"/>
</dbReference>
<keyword evidence="3 6" id="KW-0187">Copper transport</keyword>
<dbReference type="Pfam" id="PF04145">
    <property type="entry name" value="Ctr"/>
    <property type="match status" value="2"/>
</dbReference>
<feature type="transmembrane region" description="Helical" evidence="6">
    <location>
        <begin position="80"/>
        <end position="110"/>
    </location>
</feature>